<dbReference type="Gene3D" id="1.20.5.110">
    <property type="match status" value="1"/>
</dbReference>
<dbReference type="Proteomes" id="UP001211907">
    <property type="component" value="Unassembled WGS sequence"/>
</dbReference>
<sequence length="160" mass="17858">MIGIPRWFPCIKIKFPKWKKENARFSNNDSKCTAQFSEEILPISDRQEELEKMAFDIQDGCFLPPPPSPSQPLPTVACQKSQNKPPPQSGIRDLINQEIDGNLDALSASLVMLKMASFAMGQEIETQNQKLGNLANSVEHVSGLVSNVDTRLKKLSNKFV</sequence>
<dbReference type="PROSITE" id="PS50192">
    <property type="entry name" value="T_SNARE"/>
    <property type="match status" value="1"/>
</dbReference>
<evidence type="ECO:0000256" key="1">
    <source>
        <dbReference type="SAM" id="MobiDB-lite"/>
    </source>
</evidence>
<dbReference type="InterPro" id="IPR000727">
    <property type="entry name" value="T_SNARE_dom"/>
</dbReference>
<dbReference type="EMBL" id="JADGJH010000364">
    <property type="protein sequence ID" value="KAJ3130694.1"/>
    <property type="molecule type" value="Genomic_DNA"/>
</dbReference>
<protein>
    <recommendedName>
        <fullName evidence="2">t-SNARE coiled-coil homology domain-containing protein</fullName>
    </recommendedName>
</protein>
<comment type="caution">
    <text evidence="3">The sequence shown here is derived from an EMBL/GenBank/DDBJ whole genome shotgun (WGS) entry which is preliminary data.</text>
</comment>
<accession>A0AAD5T557</accession>
<organism evidence="3 4">
    <name type="scientific">Physocladia obscura</name>
    <dbReference type="NCBI Taxonomy" id="109957"/>
    <lineage>
        <taxon>Eukaryota</taxon>
        <taxon>Fungi</taxon>
        <taxon>Fungi incertae sedis</taxon>
        <taxon>Chytridiomycota</taxon>
        <taxon>Chytridiomycota incertae sedis</taxon>
        <taxon>Chytridiomycetes</taxon>
        <taxon>Chytridiales</taxon>
        <taxon>Chytriomycetaceae</taxon>
        <taxon>Physocladia</taxon>
    </lineage>
</organism>
<feature type="domain" description="T-SNARE coiled-coil homology" evidence="2">
    <location>
        <begin position="93"/>
        <end position="155"/>
    </location>
</feature>
<evidence type="ECO:0000259" key="2">
    <source>
        <dbReference type="PROSITE" id="PS50192"/>
    </source>
</evidence>
<feature type="region of interest" description="Disordered" evidence="1">
    <location>
        <begin position="64"/>
        <end position="90"/>
    </location>
</feature>
<dbReference type="SUPFAM" id="SSF58038">
    <property type="entry name" value="SNARE fusion complex"/>
    <property type="match status" value="1"/>
</dbReference>
<dbReference type="SMART" id="SM00397">
    <property type="entry name" value="t_SNARE"/>
    <property type="match status" value="1"/>
</dbReference>
<name>A0AAD5T557_9FUNG</name>
<proteinExistence type="predicted"/>
<evidence type="ECO:0000313" key="3">
    <source>
        <dbReference type="EMBL" id="KAJ3130694.1"/>
    </source>
</evidence>
<keyword evidence="4" id="KW-1185">Reference proteome</keyword>
<reference evidence="3" key="1">
    <citation type="submission" date="2020-05" db="EMBL/GenBank/DDBJ databases">
        <title>Phylogenomic resolution of chytrid fungi.</title>
        <authorList>
            <person name="Stajich J.E."/>
            <person name="Amses K."/>
            <person name="Simmons R."/>
            <person name="Seto K."/>
            <person name="Myers J."/>
            <person name="Bonds A."/>
            <person name="Quandt C.A."/>
            <person name="Barry K."/>
            <person name="Liu P."/>
            <person name="Grigoriev I."/>
            <person name="Longcore J.E."/>
            <person name="James T.Y."/>
        </authorList>
    </citation>
    <scope>NUCLEOTIDE SEQUENCE</scope>
    <source>
        <strain evidence="3">JEL0513</strain>
    </source>
</reference>
<gene>
    <name evidence="3" type="ORF">HK100_007683</name>
</gene>
<dbReference type="AlphaFoldDB" id="A0AAD5T557"/>
<evidence type="ECO:0000313" key="4">
    <source>
        <dbReference type="Proteomes" id="UP001211907"/>
    </source>
</evidence>